<feature type="binding site" evidence="14">
    <location>
        <begin position="13"/>
        <end position="20"/>
    </location>
    <ligand>
        <name>ATP</name>
        <dbReference type="ChEBI" id="CHEBI:30616"/>
    </ligand>
</feature>
<dbReference type="Pfam" id="PF13361">
    <property type="entry name" value="UvrD_C"/>
    <property type="match status" value="1"/>
</dbReference>
<evidence type="ECO:0000256" key="11">
    <source>
        <dbReference type="ARBA" id="ARBA00034617"/>
    </source>
</evidence>
<dbReference type="Pfam" id="PF00580">
    <property type="entry name" value="UvrD-helicase"/>
    <property type="match status" value="1"/>
</dbReference>
<evidence type="ECO:0000256" key="10">
    <source>
        <dbReference type="ARBA" id="ARBA00023235"/>
    </source>
</evidence>
<dbReference type="GO" id="GO:0005829">
    <property type="term" value="C:cytosol"/>
    <property type="evidence" value="ECO:0007669"/>
    <property type="project" value="TreeGrafter"/>
</dbReference>
<dbReference type="GO" id="GO:0003677">
    <property type="term" value="F:DNA binding"/>
    <property type="evidence" value="ECO:0007669"/>
    <property type="project" value="UniProtKB-KW"/>
</dbReference>
<comment type="catalytic activity">
    <reaction evidence="13">
        <text>ATP + H2O = ADP + phosphate + H(+)</text>
        <dbReference type="Rhea" id="RHEA:13065"/>
        <dbReference type="ChEBI" id="CHEBI:15377"/>
        <dbReference type="ChEBI" id="CHEBI:15378"/>
        <dbReference type="ChEBI" id="CHEBI:30616"/>
        <dbReference type="ChEBI" id="CHEBI:43474"/>
        <dbReference type="ChEBI" id="CHEBI:456216"/>
        <dbReference type="EC" id="5.6.2.4"/>
    </reaction>
</comment>
<evidence type="ECO:0000256" key="6">
    <source>
        <dbReference type="ARBA" id="ARBA00022839"/>
    </source>
</evidence>
<keyword evidence="3" id="KW-0227">DNA damage</keyword>
<dbReference type="Gene3D" id="3.90.320.10">
    <property type="match status" value="1"/>
</dbReference>
<proteinExistence type="predicted"/>
<dbReference type="Gene3D" id="3.40.50.300">
    <property type="entry name" value="P-loop containing nucleotide triphosphate hydrolases"/>
    <property type="match status" value="4"/>
</dbReference>
<sequence>MQQSNTNHIFLNASAGSGKTFALCVRYIALLFQGVPANEILTLTFTKKAANEMKERITQNLFLLYITQDSKLKEAKEIYKDNYEKILKQRDDIIESLLSYNLTKEHIEAQTTKVYKHFLQADKKISTIDSFYTQMLRKFAFFIGIRRDFDMQESGLDDEIFECFLEKIYKDSHLHEALLSLTNDLNIHIDMNTNYGTTLTLKQLLATLYDKSIEFKTKQDLIHAMHPLFTQQKILEFAKSFMSDEVLESILCRVEKSETSQNLDHKKDFSPFSKAQNDKNIESNPLECATEFESQKIENIESKQNLDSINYALNPAAHPETLQLNPKRIETIIQSHAKQLSDFLQNIAPNGEVKPRTKAICEKLESSSAKEILQHKLIVEKKHNYIKQDLKLNEAMQQEIAYKCEQIQQLGISYTMCVESALLSHLYMFLEIYTQAIREIESKHNILSFQSIAHKVFAIATDTLMIDGDFQSDYFFFRLDSCISHILFDEYQDTSIMQYRIFEPLFNEILAGSGTKDSKSLFFVGDSKQSLYAFRGANISVFEKTKRLDSMQQESLSHNYRSKKAIIDFVNDKFANLYKEEYIKQLYSKDSQDISGVVNVKLYEDSGDKEINKNAVFTDTLTQLNRLIESNVPKKEIAILARKRDTLHEFNLFLKENDSTIKLNLDKSGKLINQPSIQAIFYVFKTQEYRDEIKLVESKLAILQDSTQQVTIQQDFSPQDSKLKDSTESLQEKLRKAKNNYKFAQKKLNKLLGKSYFDNQHITIPHQTSTYYSLAKSIKSIIESLRFYNDDCMELLEIASENIDIKNIDSLFEFIENRESVIMQEEAIHAMSVHGSKGLGFEYVIYLDYEAQKQNNNEKILYSYNDIFLESIRIDTTTKAMNIYRDKTLQDLADKKERENLQQEYNNLYVACTRAKIGLYIFANKESSIATHLALKDNENYGEEIQTKRDSKQTQNNLTIISKLQAKNTKQEEFLQESKDSFYQHNISMQHKQILGLSLHYSLELMLGFKIKNPYTMLNFSYGFYLDESMIVEILQKANNIFKSSLEKLLYMDKNTIKCELSFLQENSIKRLDALIQNGEEFFVIEFKSSQNISEALLQEHTAQLQSYMESIATISQKTSQIKGYLVYLQDNVAVKEITL</sequence>
<evidence type="ECO:0000256" key="3">
    <source>
        <dbReference type="ARBA" id="ARBA00022763"/>
    </source>
</evidence>
<dbReference type="InterPro" id="IPR011604">
    <property type="entry name" value="PDDEXK-like_dom_sf"/>
</dbReference>
<evidence type="ECO:0000256" key="2">
    <source>
        <dbReference type="ARBA" id="ARBA00022741"/>
    </source>
</evidence>
<comment type="catalytic activity">
    <reaction evidence="11">
        <text>Couples ATP hydrolysis with the unwinding of duplex DNA by translocating in the 3'-5' direction.</text>
        <dbReference type="EC" id="5.6.2.4"/>
    </reaction>
</comment>
<dbReference type="PROSITE" id="PS51198">
    <property type="entry name" value="UVRD_HELICASE_ATP_BIND"/>
    <property type="match status" value="1"/>
</dbReference>
<dbReference type="PANTHER" id="PTHR11070">
    <property type="entry name" value="UVRD / RECB / PCRA DNA HELICASE FAMILY MEMBER"/>
    <property type="match status" value="1"/>
</dbReference>
<feature type="domain" description="UvrD-like helicase ATP-binding" evidence="16">
    <location>
        <begin position="1"/>
        <end position="563"/>
    </location>
</feature>
<evidence type="ECO:0000313" key="18">
    <source>
        <dbReference type="Proteomes" id="UP000029857"/>
    </source>
</evidence>
<dbReference type="InterPro" id="IPR027417">
    <property type="entry name" value="P-loop_NTPase"/>
</dbReference>
<dbReference type="SUPFAM" id="SSF52540">
    <property type="entry name" value="P-loop containing nucleoside triphosphate hydrolases"/>
    <property type="match status" value="1"/>
</dbReference>
<keyword evidence="8" id="KW-0238">DNA-binding</keyword>
<keyword evidence="2 14" id="KW-0547">Nucleotide-binding</keyword>
<dbReference type="Proteomes" id="UP000029857">
    <property type="component" value="Unassembled WGS sequence"/>
</dbReference>
<keyword evidence="1" id="KW-0540">Nuclease</keyword>
<dbReference type="GO" id="GO:0043138">
    <property type="term" value="F:3'-5' DNA helicase activity"/>
    <property type="evidence" value="ECO:0007669"/>
    <property type="project" value="UniProtKB-EC"/>
</dbReference>
<evidence type="ECO:0000256" key="13">
    <source>
        <dbReference type="ARBA" id="ARBA00048988"/>
    </source>
</evidence>
<keyword evidence="6" id="KW-0269">Exonuclease</keyword>
<keyword evidence="9" id="KW-0234">DNA repair</keyword>
<keyword evidence="10" id="KW-0413">Isomerase</keyword>
<dbReference type="InterPro" id="IPR014017">
    <property type="entry name" value="DNA_helicase_UvrD-like_C"/>
</dbReference>
<gene>
    <name evidence="17" type="ORF">LS79_004930</name>
</gene>
<dbReference type="AlphaFoldDB" id="A0A4U8U9B8"/>
<dbReference type="PANTHER" id="PTHR11070:SF67">
    <property type="entry name" value="DNA 3'-5' HELICASE"/>
    <property type="match status" value="1"/>
</dbReference>
<reference evidence="17 18" key="1">
    <citation type="journal article" date="2014" name="Genome Announc.">
        <title>Draft genome sequences of eight enterohepatic helicobacter species isolated from both laboratory and wild rodents.</title>
        <authorList>
            <person name="Sheh A."/>
            <person name="Shen Z."/>
            <person name="Fox J.G."/>
        </authorList>
    </citation>
    <scope>NUCLEOTIDE SEQUENCE [LARGE SCALE GENOMIC DNA]</scope>
    <source>
        <strain evidence="17 18">ATCC 49320</strain>
    </source>
</reference>
<comment type="caution">
    <text evidence="17">The sequence shown here is derived from an EMBL/GenBank/DDBJ whole genome shotgun (WGS) entry which is preliminary data.</text>
</comment>
<dbReference type="InterPro" id="IPR000212">
    <property type="entry name" value="DNA_helicase_UvrD/REP"/>
</dbReference>
<accession>A0A4U8U9B8</accession>
<evidence type="ECO:0000256" key="8">
    <source>
        <dbReference type="ARBA" id="ARBA00023125"/>
    </source>
</evidence>
<dbReference type="EC" id="5.6.2.4" evidence="12"/>
<dbReference type="GO" id="GO:0005524">
    <property type="term" value="F:ATP binding"/>
    <property type="evidence" value="ECO:0007669"/>
    <property type="project" value="UniProtKB-UniRule"/>
</dbReference>
<keyword evidence="7 14" id="KW-0067">ATP-binding</keyword>
<dbReference type="InterPro" id="IPR014016">
    <property type="entry name" value="UvrD-like_ATP-bd"/>
</dbReference>
<name>A0A4U8U9B8_9HELI</name>
<dbReference type="GO" id="GO:0000725">
    <property type="term" value="P:recombinational repair"/>
    <property type="evidence" value="ECO:0007669"/>
    <property type="project" value="TreeGrafter"/>
</dbReference>
<evidence type="ECO:0000256" key="4">
    <source>
        <dbReference type="ARBA" id="ARBA00022801"/>
    </source>
</evidence>
<dbReference type="GO" id="GO:0004527">
    <property type="term" value="F:exonuclease activity"/>
    <property type="evidence" value="ECO:0007669"/>
    <property type="project" value="UniProtKB-KW"/>
</dbReference>
<evidence type="ECO:0000256" key="1">
    <source>
        <dbReference type="ARBA" id="ARBA00022722"/>
    </source>
</evidence>
<keyword evidence="4 14" id="KW-0378">Hydrolase</keyword>
<keyword evidence="5 14" id="KW-0347">Helicase</keyword>
<keyword evidence="15" id="KW-0175">Coiled coil</keyword>
<protein>
    <recommendedName>
        <fullName evidence="12">DNA 3'-5' helicase</fullName>
        <ecNumber evidence="12">5.6.2.4</ecNumber>
    </recommendedName>
</protein>
<evidence type="ECO:0000256" key="12">
    <source>
        <dbReference type="ARBA" id="ARBA00034808"/>
    </source>
</evidence>
<evidence type="ECO:0000313" key="17">
    <source>
        <dbReference type="EMBL" id="TLE10772.1"/>
    </source>
</evidence>
<evidence type="ECO:0000256" key="9">
    <source>
        <dbReference type="ARBA" id="ARBA00023204"/>
    </source>
</evidence>
<dbReference type="EMBL" id="JRPJ02000013">
    <property type="protein sequence ID" value="TLE10772.1"/>
    <property type="molecule type" value="Genomic_DNA"/>
</dbReference>
<evidence type="ECO:0000259" key="16">
    <source>
        <dbReference type="PROSITE" id="PS51198"/>
    </source>
</evidence>
<evidence type="ECO:0000256" key="5">
    <source>
        <dbReference type="ARBA" id="ARBA00022806"/>
    </source>
</evidence>
<evidence type="ECO:0000256" key="7">
    <source>
        <dbReference type="ARBA" id="ARBA00022840"/>
    </source>
</evidence>
<evidence type="ECO:0000256" key="15">
    <source>
        <dbReference type="SAM" id="Coils"/>
    </source>
</evidence>
<organism evidence="17 18">
    <name type="scientific">Helicobacter bilis</name>
    <dbReference type="NCBI Taxonomy" id="37372"/>
    <lineage>
        <taxon>Bacteria</taxon>
        <taxon>Pseudomonadati</taxon>
        <taxon>Campylobacterota</taxon>
        <taxon>Epsilonproteobacteria</taxon>
        <taxon>Campylobacterales</taxon>
        <taxon>Helicobacteraceae</taxon>
        <taxon>Helicobacter</taxon>
    </lineage>
</organism>
<evidence type="ECO:0000256" key="14">
    <source>
        <dbReference type="PROSITE-ProRule" id="PRU00560"/>
    </source>
</evidence>
<feature type="coiled-coil region" evidence="15">
    <location>
        <begin position="686"/>
        <end position="754"/>
    </location>
</feature>